<dbReference type="GO" id="GO:0005524">
    <property type="term" value="F:ATP binding"/>
    <property type="evidence" value="ECO:0007669"/>
    <property type="project" value="InterPro"/>
</dbReference>
<name>A0A7S1NIB8_9EUGL</name>
<sequence>MSHIREGQLPRVVQRIRQKPGNTVMACTLIKEDLRREAAELAAAHGIPFIDLFGPVIDCFARVLGMQPTQEYSSYERSDQNYFSFCRAVEYALEHDDGANPSGWVHADVVILGLSRVGKSPLSVYMSTLGLKVANYPLCPGVELPDELSKVDRRRVFGLLVDAEVLVQYRRARSKRLGTVAKGYDDASTIYEEIEQVKEILKKKRFTAVDATGMSVASISSKIMRYLAERFGELNLDDPFKPVKKYTSISAELDELA</sequence>
<keyword evidence="3" id="KW-0547">Nucleotide-binding</keyword>
<keyword evidence="4" id="KW-0418">Kinase</keyword>
<dbReference type="InterPro" id="IPR005177">
    <property type="entry name" value="Kinase-pyrophosphorylase"/>
</dbReference>
<dbReference type="GO" id="GO:0004674">
    <property type="term" value="F:protein serine/threonine kinase activity"/>
    <property type="evidence" value="ECO:0007669"/>
    <property type="project" value="UniProtKB-KW"/>
</dbReference>
<keyword evidence="2" id="KW-0808">Transferase</keyword>
<accession>A0A7S1NIB8</accession>
<dbReference type="AlphaFoldDB" id="A0A7S1NIB8"/>
<evidence type="ECO:0000256" key="2">
    <source>
        <dbReference type="ARBA" id="ARBA00022679"/>
    </source>
</evidence>
<evidence type="ECO:0000256" key="1">
    <source>
        <dbReference type="ARBA" id="ARBA00022527"/>
    </source>
</evidence>
<gene>
    <name evidence="5" type="ORF">EGYM00392_LOCUS30633</name>
</gene>
<evidence type="ECO:0000313" key="5">
    <source>
        <dbReference type="EMBL" id="CAD9019519.1"/>
    </source>
</evidence>
<dbReference type="EMBL" id="HBGA01082209">
    <property type="protein sequence ID" value="CAD9019519.1"/>
    <property type="molecule type" value="Transcribed_RNA"/>
</dbReference>
<reference evidence="5" key="1">
    <citation type="submission" date="2021-01" db="EMBL/GenBank/DDBJ databases">
        <authorList>
            <person name="Corre E."/>
            <person name="Pelletier E."/>
            <person name="Niang G."/>
            <person name="Scheremetjew M."/>
            <person name="Finn R."/>
            <person name="Kale V."/>
            <person name="Holt S."/>
            <person name="Cochrane G."/>
            <person name="Meng A."/>
            <person name="Brown T."/>
            <person name="Cohen L."/>
        </authorList>
    </citation>
    <scope>NUCLEOTIDE SEQUENCE</scope>
    <source>
        <strain evidence="5">NIES-381</strain>
    </source>
</reference>
<proteinExistence type="predicted"/>
<protein>
    <recommendedName>
        <fullName evidence="6">Phosphotransferase</fullName>
    </recommendedName>
</protein>
<evidence type="ECO:0000256" key="4">
    <source>
        <dbReference type="ARBA" id="ARBA00022777"/>
    </source>
</evidence>
<dbReference type="PANTHER" id="PTHR31756">
    <property type="entry name" value="PYRUVATE, PHOSPHATE DIKINASE REGULATORY PROTEIN 1, CHLOROPLASTIC"/>
    <property type="match status" value="1"/>
</dbReference>
<evidence type="ECO:0000256" key="3">
    <source>
        <dbReference type="ARBA" id="ARBA00022741"/>
    </source>
</evidence>
<evidence type="ECO:0008006" key="6">
    <source>
        <dbReference type="Google" id="ProtNLM"/>
    </source>
</evidence>
<organism evidence="5">
    <name type="scientific">Eutreptiella gymnastica</name>
    <dbReference type="NCBI Taxonomy" id="73025"/>
    <lineage>
        <taxon>Eukaryota</taxon>
        <taxon>Discoba</taxon>
        <taxon>Euglenozoa</taxon>
        <taxon>Euglenida</taxon>
        <taxon>Spirocuta</taxon>
        <taxon>Euglenophyceae</taxon>
        <taxon>Eutreptiales</taxon>
        <taxon>Eutreptiaceae</taxon>
        <taxon>Eutreptiella</taxon>
    </lineage>
</organism>
<dbReference type="PANTHER" id="PTHR31756:SF3">
    <property type="entry name" value="PYRUVATE, PHOSPHATE DIKINASE REGULATORY PROTEIN 1, CHLOROPLASTIC"/>
    <property type="match status" value="1"/>
</dbReference>
<keyword evidence="1" id="KW-0723">Serine/threonine-protein kinase</keyword>
<dbReference type="Pfam" id="PF03618">
    <property type="entry name" value="Kinase-PPPase"/>
    <property type="match status" value="1"/>
</dbReference>